<dbReference type="GO" id="GO:0016791">
    <property type="term" value="F:phosphatase activity"/>
    <property type="evidence" value="ECO:0007669"/>
    <property type="project" value="UniProtKB-ARBA"/>
</dbReference>
<dbReference type="GO" id="GO:0008721">
    <property type="term" value="F:D-serine ammonia-lyase activity"/>
    <property type="evidence" value="ECO:0007669"/>
    <property type="project" value="TreeGrafter"/>
</dbReference>
<dbReference type="Gene3D" id="1.10.150.240">
    <property type="entry name" value="Putative phosphatase, domain 2"/>
    <property type="match status" value="1"/>
</dbReference>
<dbReference type="InterPro" id="IPR026956">
    <property type="entry name" value="D-ser_dehydrat-like_dom"/>
</dbReference>
<dbReference type="SMART" id="SM01119">
    <property type="entry name" value="D-ser_dehydrat"/>
    <property type="match status" value="1"/>
</dbReference>
<dbReference type="SFLD" id="SFLDG01129">
    <property type="entry name" value="C1.5:_HAD__Beta-PGM__Phosphata"/>
    <property type="match status" value="1"/>
</dbReference>
<dbReference type="Proteomes" id="UP000319257">
    <property type="component" value="Unassembled WGS sequence"/>
</dbReference>
<dbReference type="Gene3D" id="2.40.37.20">
    <property type="entry name" value="D-serine dehydratase-like domain"/>
    <property type="match status" value="1"/>
</dbReference>
<accession>A0A507AYU4</accession>
<dbReference type="GO" id="GO:0036088">
    <property type="term" value="P:D-serine catabolic process"/>
    <property type="evidence" value="ECO:0007669"/>
    <property type="project" value="TreeGrafter"/>
</dbReference>
<dbReference type="Pfam" id="PF14031">
    <property type="entry name" value="D-ser_dehydrat"/>
    <property type="match status" value="1"/>
</dbReference>
<gene>
    <name evidence="6" type="ORF">E0L32_000329</name>
</gene>
<evidence type="ECO:0000256" key="1">
    <source>
        <dbReference type="ARBA" id="ARBA00005323"/>
    </source>
</evidence>
<dbReference type="OrthoDB" id="20198at2759"/>
<dbReference type="InterPro" id="IPR042208">
    <property type="entry name" value="D-ser_dehydrat-like_sf"/>
</dbReference>
<proteinExistence type="inferred from homology"/>
<dbReference type="Pfam" id="PF00702">
    <property type="entry name" value="Hydrolase"/>
    <property type="match status" value="1"/>
</dbReference>
<dbReference type="RefSeq" id="XP_030997706.1">
    <property type="nucleotide sequence ID" value="XM_031137574.1"/>
</dbReference>
<keyword evidence="2" id="KW-0456">Lyase</keyword>
<dbReference type="InterPro" id="IPR051466">
    <property type="entry name" value="D-amino_acid_metab_enzyme"/>
</dbReference>
<feature type="region of interest" description="Disordered" evidence="4">
    <location>
        <begin position="596"/>
        <end position="621"/>
    </location>
</feature>
<dbReference type="PANTHER" id="PTHR28004:SF2">
    <property type="entry name" value="D-SERINE DEHYDRATASE"/>
    <property type="match status" value="1"/>
</dbReference>
<organism evidence="6 7">
    <name type="scientific">Thyridium curvatum</name>
    <dbReference type="NCBI Taxonomy" id="1093900"/>
    <lineage>
        <taxon>Eukaryota</taxon>
        <taxon>Fungi</taxon>
        <taxon>Dikarya</taxon>
        <taxon>Ascomycota</taxon>
        <taxon>Pezizomycotina</taxon>
        <taxon>Sordariomycetes</taxon>
        <taxon>Sordariomycetidae</taxon>
        <taxon>Thyridiales</taxon>
        <taxon>Thyridiaceae</taxon>
        <taxon>Thyridium</taxon>
    </lineage>
</organism>
<dbReference type="GO" id="GO:0000981">
    <property type="term" value="F:DNA-binding transcription factor activity, RNA polymerase II-specific"/>
    <property type="evidence" value="ECO:0007669"/>
    <property type="project" value="InterPro"/>
</dbReference>
<dbReference type="GeneID" id="41967776"/>
<dbReference type="Gene3D" id="3.20.20.10">
    <property type="entry name" value="Alanine racemase"/>
    <property type="match status" value="1"/>
</dbReference>
<dbReference type="Gene3D" id="3.40.50.1000">
    <property type="entry name" value="HAD superfamily/HAD-like"/>
    <property type="match status" value="1"/>
</dbReference>
<dbReference type="CDD" id="cd00067">
    <property type="entry name" value="GAL4"/>
    <property type="match status" value="1"/>
</dbReference>
<name>A0A507AYU4_9PEZI</name>
<feature type="domain" description="D-serine dehydratase-like" evidence="5">
    <location>
        <begin position="1149"/>
        <end position="1270"/>
    </location>
</feature>
<dbReference type="InterPro" id="IPR001138">
    <property type="entry name" value="Zn2Cys6_DnaBD"/>
</dbReference>
<comment type="similarity">
    <text evidence="1">Belongs to the DSD1 family.</text>
</comment>
<feature type="region of interest" description="Disordered" evidence="4">
    <location>
        <begin position="248"/>
        <end position="277"/>
    </location>
</feature>
<dbReference type="InterPro" id="IPR006439">
    <property type="entry name" value="HAD-SF_hydro_IA"/>
</dbReference>
<dbReference type="STRING" id="1093900.A0A507AYU4"/>
<dbReference type="Pfam" id="PF01168">
    <property type="entry name" value="Ala_racemase_N"/>
    <property type="match status" value="1"/>
</dbReference>
<dbReference type="InterPro" id="IPR029066">
    <property type="entry name" value="PLP-binding_barrel"/>
</dbReference>
<evidence type="ECO:0000256" key="3">
    <source>
        <dbReference type="ARBA" id="ARBA00023242"/>
    </source>
</evidence>
<dbReference type="PRINTS" id="PR00413">
    <property type="entry name" value="HADHALOGNASE"/>
</dbReference>
<comment type="caution">
    <text evidence="6">The sequence shown here is derived from an EMBL/GenBank/DDBJ whole genome shotgun (WGS) entry which is preliminary data.</text>
</comment>
<keyword evidence="7" id="KW-1185">Reference proteome</keyword>
<protein>
    <recommendedName>
        <fullName evidence="5">D-serine dehydratase-like domain-containing protein</fullName>
    </recommendedName>
</protein>
<dbReference type="SUPFAM" id="SSF51419">
    <property type="entry name" value="PLP-binding barrel"/>
    <property type="match status" value="1"/>
</dbReference>
<dbReference type="InParanoid" id="A0A507AYU4"/>
<keyword evidence="3" id="KW-0539">Nucleus</keyword>
<evidence type="ECO:0000256" key="4">
    <source>
        <dbReference type="SAM" id="MobiDB-lite"/>
    </source>
</evidence>
<dbReference type="InterPro" id="IPR001608">
    <property type="entry name" value="Ala_racemase_N"/>
</dbReference>
<feature type="compositionally biased region" description="Basic and acidic residues" evidence="4">
    <location>
        <begin position="254"/>
        <end position="269"/>
    </location>
</feature>
<reference evidence="6 7" key="1">
    <citation type="submission" date="2019-06" db="EMBL/GenBank/DDBJ databases">
        <title>Draft genome sequence of the filamentous fungus Phialemoniopsis curvata isolated from diesel fuel.</title>
        <authorList>
            <person name="Varaljay V.A."/>
            <person name="Lyon W.J."/>
            <person name="Crouch A.L."/>
            <person name="Drake C.E."/>
            <person name="Hollomon J.M."/>
            <person name="Nadeau L.J."/>
            <person name="Nunn H.S."/>
            <person name="Stevenson B.S."/>
            <person name="Bojanowski C.L."/>
            <person name="Crookes-Goodson W.J."/>
        </authorList>
    </citation>
    <scope>NUCLEOTIDE SEQUENCE [LARGE SCALE GENOMIC DNA]</scope>
    <source>
        <strain evidence="6 7">D216</strain>
    </source>
</reference>
<dbReference type="InterPro" id="IPR023214">
    <property type="entry name" value="HAD_sf"/>
</dbReference>
<dbReference type="PANTHER" id="PTHR28004">
    <property type="entry name" value="ZGC:162816-RELATED"/>
    <property type="match status" value="1"/>
</dbReference>
<evidence type="ECO:0000256" key="2">
    <source>
        <dbReference type="ARBA" id="ARBA00023239"/>
    </source>
</evidence>
<sequence>MSADPNTTSGQPGWRPKAIIFDLLTALLDSWSLWDASTPSGTAEEGRAWRGRYLQITFGAGPYTPYEDLVRQAAQDVGLPASAPERLLGSWEKIQAWPEVPHVLQLLKARGYKLGVVTNCSTRLGHIAAGRVSPNTGEQLFDAVITAEESGFYKPVVQAYRAILDRMGVEPGDALFVAGSAGDVEGATNAGMRVVWHNKVGLARAGNAVPLKEAKTLEDCDEQKPSCGTCTRLGRTCEQVSPKLEFRAVSYPSRESRSQSKHEARDGEKASSAISRGDGGSLRQLNLIDHVYRGWAADQTGQASSDLGLSPATAVSPNFDETWTISLHYASSSSEAGVEDLSTAISPRSDSSSGDPTFGYTVSIPASLLSSRDPQAAITFYADAWKSQCLPALHLAFRRLHTLPDPHLLSTGIIVALSSCRLSRTSPQKKMFRISNIPSMCFKPDAAHESVSHEYYGAVMRKVAGWSDRDFDAYPTLGLAVLVLFCYLESSMGNFRAFRLHSDGTKRLIQSYEDHLISDSNGAALLAAWVEVEMQNWWRRVYFSTPGFHRDHASLSLLPKLEAVLGVGNHSRAVVLLILCESHRLNSAAAVTRWDELGNNNPRGDENTDPMTQEQANIGQNSWRSRYSESLKLQSNKLDAWYGMLPINDLPQSWPDRRDRTAVRETPLDIQPLKFRSHIAAMNFAYYLVARVMQCTGPLESLDSSVHFDARFEEAEAWVLMLLSVTAGIDWEQCVKLNVYTVGICGLLLACALRSRNPAIGIWIQEWMEAQLKGDVFEEGNFPVFQALSALRLVNRERADGRDVFALFQTVDDGGGTGKLGSYHSQRLGSLWVVDELRQYYVGKDVNEVPKPAAVLDRAKMQRHCQSLLSAVDALGVDFRAHIKTHKTQEGVRLQAGETSREVKLVVSTIAELDHILPVLHEFKASGRTINVLYGIPLPPSQVDRLADLGRQLGPDSISILVDHASQLDGASRFSEKAGFPAGVYIKVDTGYHRAGLPPSGVNKGNLIAKLMELETRQVATFVGLYSHSSLSYNDTTPAKAMANLEGEIHGCLDALQKNADLFPKDKQITISVGASPQVTSVENLVGATTALSEERARLKNTIQTVTQDTSSGFRTRLELHAGVYSVLDVQQLSTRSRVQIGDYEDEIAVSVAAEVCSVYNGGERRRPEALAAVGVLGLGREPCVAYKGWGVVGREAYAAAETAPERRLIVDRVSQEHCIISWSQDGEAGNGQEPEPEPPIPLEVGQSIRIFPNHACIMGALYGWYLVVDSSEGVGRDATRIVDVWTRASGW</sequence>
<dbReference type="SUPFAM" id="SSF56784">
    <property type="entry name" value="HAD-like"/>
    <property type="match status" value="1"/>
</dbReference>
<dbReference type="EMBL" id="SKBQ01000001">
    <property type="protein sequence ID" value="TPX15995.1"/>
    <property type="molecule type" value="Genomic_DNA"/>
</dbReference>
<dbReference type="InterPro" id="IPR036412">
    <property type="entry name" value="HAD-like_sf"/>
</dbReference>
<evidence type="ECO:0000313" key="7">
    <source>
        <dbReference type="Proteomes" id="UP000319257"/>
    </source>
</evidence>
<evidence type="ECO:0000313" key="6">
    <source>
        <dbReference type="EMBL" id="TPX15995.1"/>
    </source>
</evidence>
<dbReference type="InterPro" id="IPR023198">
    <property type="entry name" value="PGP-like_dom2"/>
</dbReference>
<dbReference type="SFLD" id="SFLDS00003">
    <property type="entry name" value="Haloacid_Dehalogenase"/>
    <property type="match status" value="1"/>
</dbReference>
<dbReference type="GO" id="GO:0008270">
    <property type="term" value="F:zinc ion binding"/>
    <property type="evidence" value="ECO:0007669"/>
    <property type="project" value="InterPro"/>
</dbReference>
<evidence type="ECO:0000259" key="5">
    <source>
        <dbReference type="SMART" id="SM01119"/>
    </source>
</evidence>
<feature type="compositionally biased region" description="Polar residues" evidence="4">
    <location>
        <begin position="609"/>
        <end position="621"/>
    </location>
</feature>